<keyword evidence="2" id="KW-1185">Reference proteome</keyword>
<comment type="caution">
    <text evidence="1">The sequence shown here is derived from an EMBL/GenBank/DDBJ whole genome shotgun (WGS) entry which is preliminary data.</text>
</comment>
<organism evidence="1 2">
    <name type="scientific">Colocasia esculenta</name>
    <name type="common">Wild taro</name>
    <name type="synonym">Arum esculentum</name>
    <dbReference type="NCBI Taxonomy" id="4460"/>
    <lineage>
        <taxon>Eukaryota</taxon>
        <taxon>Viridiplantae</taxon>
        <taxon>Streptophyta</taxon>
        <taxon>Embryophyta</taxon>
        <taxon>Tracheophyta</taxon>
        <taxon>Spermatophyta</taxon>
        <taxon>Magnoliopsida</taxon>
        <taxon>Liliopsida</taxon>
        <taxon>Araceae</taxon>
        <taxon>Aroideae</taxon>
        <taxon>Colocasieae</taxon>
        <taxon>Colocasia</taxon>
    </lineage>
</organism>
<dbReference type="Proteomes" id="UP000652761">
    <property type="component" value="Unassembled WGS sequence"/>
</dbReference>
<name>A0A843TX06_COLES</name>
<gene>
    <name evidence="1" type="ORF">Taro_008197</name>
</gene>
<dbReference type="AlphaFoldDB" id="A0A843TX06"/>
<protein>
    <submittedName>
        <fullName evidence="1">Uncharacterized protein</fullName>
    </submittedName>
</protein>
<dbReference type="EMBL" id="NMUH01000267">
    <property type="protein sequence ID" value="MQL75841.1"/>
    <property type="molecule type" value="Genomic_DNA"/>
</dbReference>
<accession>A0A843TX06</accession>
<sequence length="147" mass="17377">MISKELIFQKWRPANHALKKKTHILKVASLPFMISKELIFQKVAIRQPCFQKSYFKIDKLVIHDFKRTHISKVAYRQSCFTKKDSYFKIGKLDIHDFKRTHISKVASRQSCFQNSHFKISKLVNHVSKVIFQKWQFANHVSKASTPL</sequence>
<reference evidence="1" key="1">
    <citation type="submission" date="2017-07" db="EMBL/GenBank/DDBJ databases">
        <title>Taro Niue Genome Assembly and Annotation.</title>
        <authorList>
            <person name="Atibalentja N."/>
            <person name="Keating K."/>
            <person name="Fields C.J."/>
        </authorList>
    </citation>
    <scope>NUCLEOTIDE SEQUENCE</scope>
    <source>
        <strain evidence="1">Niue_2</strain>
        <tissue evidence="1">Leaf</tissue>
    </source>
</reference>
<evidence type="ECO:0000313" key="2">
    <source>
        <dbReference type="Proteomes" id="UP000652761"/>
    </source>
</evidence>
<proteinExistence type="predicted"/>
<evidence type="ECO:0000313" key="1">
    <source>
        <dbReference type="EMBL" id="MQL75841.1"/>
    </source>
</evidence>